<evidence type="ECO:0000313" key="2">
    <source>
        <dbReference type="EMBL" id="KAK2073116.1"/>
    </source>
</evidence>
<feature type="compositionally biased region" description="Low complexity" evidence="1">
    <location>
        <begin position="17"/>
        <end position="27"/>
    </location>
</feature>
<name>A0AAD9I8E5_9PEZI</name>
<evidence type="ECO:0000313" key="3">
    <source>
        <dbReference type="Proteomes" id="UP001217918"/>
    </source>
</evidence>
<gene>
    <name evidence="2" type="ORF">P8C59_007422</name>
</gene>
<proteinExistence type="predicted"/>
<sequence length="87" mass="9566">MADNLTTTPPAGRTERSMSTSSASSSGSWGGRRGTQGARFESLNQWKRKDDPALVARRQSFSEQRPAPGVFGKMWNTWVRGQLPAPK</sequence>
<dbReference type="AlphaFoldDB" id="A0AAD9I8E5"/>
<organism evidence="2 3">
    <name type="scientific">Phyllachora maydis</name>
    <dbReference type="NCBI Taxonomy" id="1825666"/>
    <lineage>
        <taxon>Eukaryota</taxon>
        <taxon>Fungi</taxon>
        <taxon>Dikarya</taxon>
        <taxon>Ascomycota</taxon>
        <taxon>Pezizomycotina</taxon>
        <taxon>Sordariomycetes</taxon>
        <taxon>Sordariomycetidae</taxon>
        <taxon>Phyllachorales</taxon>
        <taxon>Phyllachoraceae</taxon>
        <taxon>Phyllachora</taxon>
    </lineage>
</organism>
<dbReference type="Proteomes" id="UP001217918">
    <property type="component" value="Unassembled WGS sequence"/>
</dbReference>
<evidence type="ECO:0000256" key="1">
    <source>
        <dbReference type="SAM" id="MobiDB-lite"/>
    </source>
</evidence>
<comment type="caution">
    <text evidence="2">The sequence shown here is derived from an EMBL/GenBank/DDBJ whole genome shotgun (WGS) entry which is preliminary data.</text>
</comment>
<protein>
    <submittedName>
        <fullName evidence="2">Uncharacterized protein</fullName>
    </submittedName>
</protein>
<dbReference type="EMBL" id="JAQQPM010000006">
    <property type="protein sequence ID" value="KAK2073116.1"/>
    <property type="molecule type" value="Genomic_DNA"/>
</dbReference>
<feature type="region of interest" description="Disordered" evidence="1">
    <location>
        <begin position="1"/>
        <end position="48"/>
    </location>
</feature>
<keyword evidence="3" id="KW-1185">Reference proteome</keyword>
<accession>A0AAD9I8E5</accession>
<reference evidence="2" key="1">
    <citation type="journal article" date="2023" name="Mol. Plant Microbe Interact.">
        <title>Elucidating the Obligate Nature and Biological Capacity of an Invasive Fungal Corn Pathogen.</title>
        <authorList>
            <person name="MacCready J.S."/>
            <person name="Roggenkamp E.M."/>
            <person name="Gdanetz K."/>
            <person name="Chilvers M.I."/>
        </authorList>
    </citation>
    <scope>NUCLEOTIDE SEQUENCE</scope>
    <source>
        <strain evidence="2">PM02</strain>
    </source>
</reference>